<keyword evidence="1" id="KW-0472">Membrane</keyword>
<proteinExistence type="predicted"/>
<dbReference type="InterPro" id="IPR014550">
    <property type="entry name" value="UCP028704_OpgC"/>
</dbReference>
<feature type="transmembrane region" description="Helical" evidence="1">
    <location>
        <begin position="307"/>
        <end position="325"/>
    </location>
</feature>
<dbReference type="Proteomes" id="UP000527143">
    <property type="component" value="Unassembled WGS sequence"/>
</dbReference>
<feature type="transmembrane region" description="Helical" evidence="1">
    <location>
        <begin position="47"/>
        <end position="65"/>
    </location>
</feature>
<feature type="transmembrane region" description="Helical" evidence="1">
    <location>
        <begin position="86"/>
        <end position="104"/>
    </location>
</feature>
<reference evidence="2 3" key="1">
    <citation type="submission" date="2020-08" db="EMBL/GenBank/DDBJ databases">
        <title>Genomic Encyclopedia of Type Strains, Phase IV (KMG-IV): sequencing the most valuable type-strain genomes for metagenomic binning, comparative biology and taxonomic classification.</title>
        <authorList>
            <person name="Goeker M."/>
        </authorList>
    </citation>
    <scope>NUCLEOTIDE SEQUENCE [LARGE SCALE GENOMIC DNA]</scope>
    <source>
        <strain evidence="2 3">DSM 26736</strain>
    </source>
</reference>
<organism evidence="2 3">
    <name type="scientific">Sphingomonas xinjiangensis</name>
    <dbReference type="NCBI Taxonomy" id="643568"/>
    <lineage>
        <taxon>Bacteria</taxon>
        <taxon>Pseudomonadati</taxon>
        <taxon>Pseudomonadota</taxon>
        <taxon>Alphaproteobacteria</taxon>
        <taxon>Sphingomonadales</taxon>
        <taxon>Sphingomonadaceae</taxon>
        <taxon>Sphingomonas</taxon>
    </lineage>
</organism>
<feature type="transmembrane region" description="Helical" evidence="1">
    <location>
        <begin position="141"/>
        <end position="158"/>
    </location>
</feature>
<dbReference type="PANTHER" id="PTHR38592:SF3">
    <property type="entry name" value="BLL4819 PROTEIN"/>
    <property type="match status" value="1"/>
</dbReference>
<keyword evidence="1" id="KW-0812">Transmembrane</keyword>
<dbReference type="RefSeq" id="WP_184090275.1">
    <property type="nucleotide sequence ID" value="NZ_JACIJF010000013.1"/>
</dbReference>
<evidence type="ECO:0000313" key="2">
    <source>
        <dbReference type="EMBL" id="MBB5712183.1"/>
    </source>
</evidence>
<gene>
    <name evidence="2" type="ORF">FHT02_003440</name>
</gene>
<dbReference type="PANTHER" id="PTHR38592">
    <property type="entry name" value="BLL4819 PROTEIN"/>
    <property type="match status" value="1"/>
</dbReference>
<keyword evidence="1" id="KW-1133">Transmembrane helix</keyword>
<comment type="caution">
    <text evidence="2">The sequence shown here is derived from an EMBL/GenBank/DDBJ whole genome shotgun (WGS) entry which is preliminary data.</text>
</comment>
<feature type="transmembrane region" description="Helical" evidence="1">
    <location>
        <begin position="165"/>
        <end position="185"/>
    </location>
</feature>
<protein>
    <submittedName>
        <fullName evidence="2">Uncharacterized protein</fullName>
    </submittedName>
</protein>
<feature type="transmembrane region" description="Helical" evidence="1">
    <location>
        <begin position="266"/>
        <end position="286"/>
    </location>
</feature>
<name>A0A840YRQ7_9SPHN</name>
<dbReference type="EMBL" id="JACIJF010000013">
    <property type="protein sequence ID" value="MBB5712183.1"/>
    <property type="molecule type" value="Genomic_DNA"/>
</dbReference>
<feature type="transmembrane region" description="Helical" evidence="1">
    <location>
        <begin position="331"/>
        <end position="350"/>
    </location>
</feature>
<feature type="transmembrane region" description="Helical" evidence="1">
    <location>
        <begin position="227"/>
        <end position="246"/>
    </location>
</feature>
<dbReference type="Pfam" id="PF10129">
    <property type="entry name" value="OpgC_C"/>
    <property type="match status" value="1"/>
</dbReference>
<feature type="transmembrane region" description="Helical" evidence="1">
    <location>
        <begin position="12"/>
        <end position="35"/>
    </location>
</feature>
<evidence type="ECO:0000256" key="1">
    <source>
        <dbReference type="SAM" id="Phobius"/>
    </source>
</evidence>
<keyword evidence="3" id="KW-1185">Reference proteome</keyword>
<evidence type="ECO:0000313" key="3">
    <source>
        <dbReference type="Proteomes" id="UP000527143"/>
    </source>
</evidence>
<sequence length="367" mass="40001">MKVKAKARDARIDIVRGVAMLTILINHITGGFRIYGFDGVEILTPTSVGYASAAPLFVIMSGYMVGMVYLRKAKPAVAILKRASTLYAYNTLLLASLLPGLIFMSDLEVKSWGADFIVNGGLLGWTKFLALWKAPMPLDVLRLYVISMLLTPAAIWVYRRSPMMLAAGSIAIWLVCQLAAVTRFIDPGTVRWGFNAAAWQLLFFIPLILGASRAHESFFGLLENRKWLTFAVAAAAVALAAAKIHQADSAFPGSWYLSLKGNLGPLRLAHACIMLALYCGLLSLSARIPELPPMRALACLGRQTLKCYVLSVWLTYVLAVTWGRLGSGNWGYYAAVASVVVVTFLAAAIFENPSTRHAKLMKPEPAL</sequence>
<dbReference type="AlphaFoldDB" id="A0A840YRQ7"/>
<accession>A0A840YRQ7</accession>
<feature type="transmembrane region" description="Helical" evidence="1">
    <location>
        <begin position="197"/>
        <end position="215"/>
    </location>
</feature>